<feature type="region of interest" description="Disordered" evidence="1">
    <location>
        <begin position="222"/>
        <end position="241"/>
    </location>
</feature>
<keyword evidence="3" id="KW-1185">Reference proteome</keyword>
<dbReference type="Pfam" id="PF19100">
    <property type="entry name" value="DUF5787"/>
    <property type="match status" value="1"/>
</dbReference>
<evidence type="ECO:0000256" key="1">
    <source>
        <dbReference type="SAM" id="MobiDB-lite"/>
    </source>
</evidence>
<reference evidence="3" key="1">
    <citation type="submission" date="2016-10" db="EMBL/GenBank/DDBJ databases">
        <authorList>
            <person name="Varghese N."/>
            <person name="Submissions S."/>
        </authorList>
    </citation>
    <scope>NUCLEOTIDE SEQUENCE [LARGE SCALE GENOMIC DNA]</scope>
    <source>
        <strain evidence="3">IBRC-M 10760</strain>
    </source>
</reference>
<protein>
    <submittedName>
        <fullName evidence="2">Uncharacterized protein</fullName>
    </submittedName>
</protein>
<dbReference type="STRING" id="660518.SAMN05216218_11839"/>
<organism evidence="2 3">
    <name type="scientific">Halorientalis regularis</name>
    <dbReference type="NCBI Taxonomy" id="660518"/>
    <lineage>
        <taxon>Archaea</taxon>
        <taxon>Methanobacteriati</taxon>
        <taxon>Methanobacteriota</taxon>
        <taxon>Stenosarchaea group</taxon>
        <taxon>Halobacteria</taxon>
        <taxon>Halobacteriales</taxon>
        <taxon>Haloarculaceae</taxon>
        <taxon>Halorientalis</taxon>
    </lineage>
</organism>
<dbReference type="RefSeq" id="WP_092694956.1">
    <property type="nucleotide sequence ID" value="NZ_FNBK01000018.1"/>
</dbReference>
<dbReference type="InterPro" id="IPR043901">
    <property type="entry name" value="DUF5787"/>
</dbReference>
<dbReference type="OrthoDB" id="166534at2157"/>
<dbReference type="EMBL" id="FNBK01000018">
    <property type="protein sequence ID" value="SDG21497.1"/>
    <property type="molecule type" value="Genomic_DNA"/>
</dbReference>
<dbReference type="Proteomes" id="UP000199076">
    <property type="component" value="Unassembled WGS sequence"/>
</dbReference>
<evidence type="ECO:0000313" key="3">
    <source>
        <dbReference type="Proteomes" id="UP000199076"/>
    </source>
</evidence>
<feature type="region of interest" description="Disordered" evidence="1">
    <location>
        <begin position="315"/>
        <end position="337"/>
    </location>
</feature>
<sequence>MSSEPEFVFELRVCQWAERNWPPGGDRDPDTAVLVARQLGTKYRRWDSIVVEADRAALRERAAFGAEGLNSDLLGVVRHAPADWAWYRDALPDPEYPWQYVREAVHEAADRGLIERRRGDRGRIELRRHQPYPEWIERVVAIENKPDLDRSAARDLAPQLERDVALGLADEVWVATARAGGTVEPALLEDVPVEAGILTVDPTANAPAGEGAVDVAWNPRTLAPEEPGTRITERPTGSGRDASAARFEYADPAWKGDKRREVAERAYGRGWRAYADTMRPDCRHFRLRTETGDALPWCDEKACHQTAGECAGSCPEFSPEPPTWRQRDWPIDGGPGKAIKRLLDAQRRRRRPGL</sequence>
<gene>
    <name evidence="2" type="ORF">SAMN05216218_11839</name>
</gene>
<evidence type="ECO:0000313" key="2">
    <source>
        <dbReference type="EMBL" id="SDG21497.1"/>
    </source>
</evidence>
<dbReference type="AlphaFoldDB" id="A0A1G7SEK7"/>
<accession>A0A1G7SEK7</accession>
<name>A0A1G7SEK7_9EURY</name>
<proteinExistence type="predicted"/>